<keyword evidence="1 11" id="KW-0813">Transport</keyword>
<keyword evidence="5 11" id="KW-0547">Nucleotide-binding</keyword>
<evidence type="ECO:0000256" key="4">
    <source>
        <dbReference type="ARBA" id="ARBA00022692"/>
    </source>
</evidence>
<evidence type="ECO:0000256" key="11">
    <source>
        <dbReference type="HAMAP-Rule" id="MF_00276"/>
    </source>
</evidence>
<dbReference type="PANTHER" id="PTHR30042">
    <property type="entry name" value="POTASSIUM-TRANSPORTING ATPASE C CHAIN"/>
    <property type="match status" value="1"/>
</dbReference>
<dbReference type="Pfam" id="PF02669">
    <property type="entry name" value="KdpC"/>
    <property type="match status" value="1"/>
</dbReference>
<dbReference type="PIRSF" id="PIRSF001296">
    <property type="entry name" value="K_ATPase_KdpC"/>
    <property type="match status" value="1"/>
</dbReference>
<sequence length="190" mass="20516">MKTIAVTIRTSVALMIVILAYQLVVTGIAQAVMPDKADGSLIYNDKHEVIGSKWIGQNFTSPGYFHGRISSIEYNAVSSGTPNYAPSNPDMLERTKASVEAWKSENPGVPVSELPVDLITNSGSGLDPHISVEAAQVQIPRISKSTGIPEEQLKELVAKHTQERELGVLGERAVNVLLLNIDVQKTVNGK</sequence>
<evidence type="ECO:0000256" key="5">
    <source>
        <dbReference type="ARBA" id="ARBA00022741"/>
    </source>
</evidence>
<dbReference type="InterPro" id="IPR003820">
    <property type="entry name" value="KdpC"/>
</dbReference>
<evidence type="ECO:0000256" key="3">
    <source>
        <dbReference type="ARBA" id="ARBA00022538"/>
    </source>
</evidence>
<dbReference type="NCBIfam" id="NF001454">
    <property type="entry name" value="PRK00315.1"/>
    <property type="match status" value="1"/>
</dbReference>
<reference evidence="12 13" key="1">
    <citation type="submission" date="2014-08" db="EMBL/GenBank/DDBJ databases">
        <title>Comparative genomics of the Paenibacillus odorifer group.</title>
        <authorList>
            <person name="den Bakker H.C."/>
            <person name="Tsai Y.-C."/>
            <person name="Martin N."/>
            <person name="Korlach J."/>
            <person name="Wiedmann M."/>
        </authorList>
    </citation>
    <scope>NUCLEOTIDE SEQUENCE [LARGE SCALE GENOMIC DNA]</scope>
    <source>
        <strain evidence="12 13">DSM 15220</strain>
    </source>
</reference>
<keyword evidence="8 11" id="KW-1133">Transmembrane helix</keyword>
<dbReference type="Proteomes" id="UP000029500">
    <property type="component" value="Chromosome"/>
</dbReference>
<evidence type="ECO:0000256" key="7">
    <source>
        <dbReference type="ARBA" id="ARBA00022958"/>
    </source>
</evidence>
<dbReference type="GO" id="GO:0016787">
    <property type="term" value="F:hydrolase activity"/>
    <property type="evidence" value="ECO:0007669"/>
    <property type="project" value="UniProtKB-KW"/>
</dbReference>
<dbReference type="OrthoDB" id="9809491at2"/>
<evidence type="ECO:0000313" key="12">
    <source>
        <dbReference type="EMBL" id="AIQ70626.1"/>
    </source>
</evidence>
<evidence type="ECO:0000256" key="1">
    <source>
        <dbReference type="ARBA" id="ARBA00022448"/>
    </source>
</evidence>
<feature type="transmembrane region" description="Helical" evidence="11">
    <location>
        <begin position="12"/>
        <end position="33"/>
    </location>
</feature>
<dbReference type="AlphaFoldDB" id="A0A089M9Z2"/>
<keyword evidence="4 11" id="KW-0812">Transmembrane</keyword>
<comment type="subcellular location">
    <subcellularLocation>
        <location evidence="11">Cell membrane</location>
        <topology evidence="11">Single-pass membrane protein</topology>
    </subcellularLocation>
</comment>
<accession>A0A089M9Z2</accession>
<dbReference type="HAMAP" id="MF_00276">
    <property type="entry name" value="KdpC"/>
    <property type="match status" value="1"/>
</dbReference>
<comment type="similarity">
    <text evidence="11">Belongs to the KdpC family.</text>
</comment>
<keyword evidence="12" id="KW-0378">Hydrolase</keyword>
<evidence type="ECO:0000313" key="13">
    <source>
        <dbReference type="Proteomes" id="UP000029500"/>
    </source>
</evidence>
<proteinExistence type="inferred from homology"/>
<name>A0A089M9Z2_9BACL</name>
<dbReference type="GO" id="GO:0005524">
    <property type="term" value="F:ATP binding"/>
    <property type="evidence" value="ECO:0007669"/>
    <property type="project" value="UniProtKB-UniRule"/>
</dbReference>
<evidence type="ECO:0000256" key="2">
    <source>
        <dbReference type="ARBA" id="ARBA00022475"/>
    </source>
</evidence>
<comment type="function">
    <text evidence="11">Part of the high-affinity ATP-driven potassium transport (or Kdp) system, which catalyzes the hydrolysis of ATP coupled with the electrogenic transport of potassium into the cytoplasm. This subunit acts as a catalytic chaperone that increases the ATP-binding affinity of the ATP-hydrolyzing subunit KdpB by the formation of a transient KdpB/KdpC/ATP ternary complex.</text>
</comment>
<dbReference type="eggNOG" id="COG2156">
    <property type="taxonomic scope" value="Bacteria"/>
</dbReference>
<gene>
    <name evidence="11" type="primary">kdpC</name>
    <name evidence="12" type="ORF">PGRAT_25540</name>
</gene>
<evidence type="ECO:0000256" key="10">
    <source>
        <dbReference type="ARBA" id="ARBA00023136"/>
    </source>
</evidence>
<dbReference type="EMBL" id="CP009287">
    <property type="protein sequence ID" value="AIQ70626.1"/>
    <property type="molecule type" value="Genomic_DNA"/>
</dbReference>
<keyword evidence="3 11" id="KW-0633">Potassium transport</keyword>
<keyword evidence="2 11" id="KW-1003">Cell membrane</keyword>
<keyword evidence="7 11" id="KW-0630">Potassium</keyword>
<organism evidence="12 13">
    <name type="scientific">Paenibacillus graminis</name>
    <dbReference type="NCBI Taxonomy" id="189425"/>
    <lineage>
        <taxon>Bacteria</taxon>
        <taxon>Bacillati</taxon>
        <taxon>Bacillota</taxon>
        <taxon>Bacilli</taxon>
        <taxon>Bacillales</taxon>
        <taxon>Paenibacillaceae</taxon>
        <taxon>Paenibacillus</taxon>
    </lineage>
</organism>
<dbReference type="PANTHER" id="PTHR30042:SF2">
    <property type="entry name" value="POTASSIUM-TRANSPORTING ATPASE KDPC SUBUNIT"/>
    <property type="match status" value="1"/>
</dbReference>
<dbReference type="STRING" id="189425.PGRAT_25540"/>
<evidence type="ECO:0000256" key="6">
    <source>
        <dbReference type="ARBA" id="ARBA00022840"/>
    </source>
</evidence>
<keyword evidence="6 11" id="KW-0067">ATP-binding</keyword>
<protein>
    <recommendedName>
        <fullName evidence="11">Potassium-transporting ATPase KdpC subunit</fullName>
    </recommendedName>
    <alternativeName>
        <fullName evidence="11">ATP phosphohydrolase [potassium-transporting] C chain</fullName>
    </alternativeName>
    <alternativeName>
        <fullName evidence="11">Potassium-binding and translocating subunit C</fullName>
    </alternativeName>
    <alternativeName>
        <fullName evidence="11">Potassium-translocating ATPase C chain</fullName>
    </alternativeName>
</protein>
<dbReference type="NCBIfam" id="TIGR00681">
    <property type="entry name" value="kdpC"/>
    <property type="match status" value="1"/>
</dbReference>
<keyword evidence="9 11" id="KW-0406">Ion transport</keyword>
<dbReference type="HOGENOM" id="CLU_077094_1_0_9"/>
<evidence type="ECO:0000256" key="8">
    <source>
        <dbReference type="ARBA" id="ARBA00022989"/>
    </source>
</evidence>
<comment type="subunit">
    <text evidence="11">The system is composed of three essential subunits: KdpA, KdpB and KdpC.</text>
</comment>
<evidence type="ECO:0000256" key="9">
    <source>
        <dbReference type="ARBA" id="ARBA00023065"/>
    </source>
</evidence>
<dbReference type="RefSeq" id="WP_025703714.1">
    <property type="nucleotide sequence ID" value="NZ_CP009287.1"/>
</dbReference>
<keyword evidence="13" id="KW-1185">Reference proteome</keyword>
<dbReference type="KEGG" id="pgm:PGRAT_25540"/>
<dbReference type="GO" id="GO:0008556">
    <property type="term" value="F:P-type potassium transmembrane transporter activity"/>
    <property type="evidence" value="ECO:0007669"/>
    <property type="project" value="InterPro"/>
</dbReference>
<dbReference type="GO" id="GO:0005886">
    <property type="term" value="C:plasma membrane"/>
    <property type="evidence" value="ECO:0007669"/>
    <property type="project" value="UniProtKB-SubCell"/>
</dbReference>
<keyword evidence="10 11" id="KW-0472">Membrane</keyword>